<comment type="caution">
    <text evidence="1">The sequence shown here is derived from an EMBL/GenBank/DDBJ whole genome shotgun (WGS) entry which is preliminary data.</text>
</comment>
<reference evidence="1 2" key="1">
    <citation type="journal article" date="2015" name="Nature">
        <title>rRNA introns, odd ribosomes, and small enigmatic genomes across a large radiation of phyla.</title>
        <authorList>
            <person name="Brown C.T."/>
            <person name="Hug L.A."/>
            <person name="Thomas B.C."/>
            <person name="Sharon I."/>
            <person name="Castelle C.J."/>
            <person name="Singh A."/>
            <person name="Wilkins M.J."/>
            <person name="Williams K.H."/>
            <person name="Banfield J.F."/>
        </authorList>
    </citation>
    <scope>NUCLEOTIDE SEQUENCE [LARGE SCALE GENOMIC DNA]</scope>
</reference>
<organism evidence="1 2">
    <name type="scientific">candidate division WWE3 bacterium GW2011_GWC1_41_7</name>
    <dbReference type="NCBI Taxonomy" id="1619119"/>
    <lineage>
        <taxon>Bacteria</taxon>
        <taxon>Katanobacteria</taxon>
    </lineage>
</organism>
<name>A0A0G0X437_UNCKA</name>
<evidence type="ECO:0000313" key="2">
    <source>
        <dbReference type="Proteomes" id="UP000034507"/>
    </source>
</evidence>
<gene>
    <name evidence="1" type="ORF">UU77_C0057G0002</name>
</gene>
<evidence type="ECO:0000313" key="1">
    <source>
        <dbReference type="EMBL" id="KKS19122.1"/>
    </source>
</evidence>
<dbReference type="Proteomes" id="UP000034507">
    <property type="component" value="Unassembled WGS sequence"/>
</dbReference>
<dbReference type="AlphaFoldDB" id="A0A0G0X437"/>
<proteinExistence type="predicted"/>
<accession>A0A0G0X437</accession>
<sequence>MAGLKPADRDYLEQLIKSFNDFRDTRHSPDQIDDIYNRILTLENTHDTYWKTEIKSIVVNWCRHIRGKLVVYKQLRHGNPSQIDISMLEKEIQTRKELIHLIKVLLGSTERDN</sequence>
<dbReference type="EMBL" id="LCBX01000057">
    <property type="protein sequence ID" value="KKS19122.1"/>
    <property type="molecule type" value="Genomic_DNA"/>
</dbReference>
<protein>
    <submittedName>
        <fullName evidence="1">Uncharacterized protein</fullName>
    </submittedName>
</protein>